<accession>A0ABV8URY4</accession>
<protein>
    <submittedName>
        <fullName evidence="5">Adenosine kinase</fullName>
    </submittedName>
</protein>
<dbReference type="GO" id="GO:0016301">
    <property type="term" value="F:kinase activity"/>
    <property type="evidence" value="ECO:0007669"/>
    <property type="project" value="UniProtKB-KW"/>
</dbReference>
<comment type="caution">
    <text evidence="5">The sequence shown here is derived from an EMBL/GenBank/DDBJ whole genome shotgun (WGS) entry which is preliminary data.</text>
</comment>
<dbReference type="CDD" id="cd01168">
    <property type="entry name" value="adenosine_kinase"/>
    <property type="match status" value="1"/>
</dbReference>
<keyword evidence="2" id="KW-0808">Transferase</keyword>
<name>A0ABV8URY4_9PROT</name>
<dbReference type="SUPFAM" id="SSF53613">
    <property type="entry name" value="Ribokinase-like"/>
    <property type="match status" value="1"/>
</dbReference>
<evidence type="ECO:0000259" key="4">
    <source>
        <dbReference type="Pfam" id="PF00294"/>
    </source>
</evidence>
<dbReference type="InterPro" id="IPR002173">
    <property type="entry name" value="Carboh/pur_kinase_PfkB_CS"/>
</dbReference>
<dbReference type="RefSeq" id="WP_382423732.1">
    <property type="nucleotide sequence ID" value="NZ_JBHSCW010000012.1"/>
</dbReference>
<dbReference type="Proteomes" id="UP001595799">
    <property type="component" value="Unassembled WGS sequence"/>
</dbReference>
<evidence type="ECO:0000256" key="2">
    <source>
        <dbReference type="ARBA" id="ARBA00022679"/>
    </source>
</evidence>
<dbReference type="InterPro" id="IPR029056">
    <property type="entry name" value="Ribokinase-like"/>
</dbReference>
<gene>
    <name evidence="5" type="ORF">ACFOW6_17545</name>
</gene>
<dbReference type="Gene3D" id="3.40.1190.20">
    <property type="match status" value="1"/>
</dbReference>
<dbReference type="EMBL" id="JBHSCW010000012">
    <property type="protein sequence ID" value="MFC4353356.1"/>
    <property type="molecule type" value="Genomic_DNA"/>
</dbReference>
<sequence>MTRKTQDLLAIGNAIVDVIARQEETFISSHGLEKGGMTLIDAAAAEKLYDDLDQTVSNSGGSAANSAAAFSSLGGSVEFIGKVRDDALGHAFTHDLRSTGVKFEAPPAVEGPPTGHCMVMVTPDAERTMATCLGIATSLNPADIDEDAIARSRYVFLEGYLFDSPSARDACWKAITLAKLYGSQIVLTLSDAGCVERHKGVFSRLVRNFWIDVLFANETEINALFGSESVEEAAEDVAASCSLAALTQSEKGSLIVSGNNRIRVPVESLGKAVDTTGAGDLYAAGFLYGLSQDKPLEECGRIGALVAAESVTHLGARSQHDLKELIHDKAA</sequence>
<keyword evidence="3 5" id="KW-0418">Kinase</keyword>
<evidence type="ECO:0000313" key="5">
    <source>
        <dbReference type="EMBL" id="MFC4353356.1"/>
    </source>
</evidence>
<reference evidence="6" key="1">
    <citation type="journal article" date="2019" name="Int. J. Syst. Evol. Microbiol.">
        <title>The Global Catalogue of Microorganisms (GCM) 10K type strain sequencing project: providing services to taxonomists for standard genome sequencing and annotation.</title>
        <authorList>
            <consortium name="The Broad Institute Genomics Platform"/>
            <consortium name="The Broad Institute Genome Sequencing Center for Infectious Disease"/>
            <person name="Wu L."/>
            <person name="Ma J."/>
        </authorList>
    </citation>
    <scope>NUCLEOTIDE SEQUENCE [LARGE SCALE GENOMIC DNA]</scope>
    <source>
        <strain evidence="6">CECT 8472</strain>
    </source>
</reference>
<proteinExistence type="inferred from homology"/>
<keyword evidence="6" id="KW-1185">Reference proteome</keyword>
<organism evidence="5 6">
    <name type="scientific">Fodinicurvata halophila</name>
    <dbReference type="NCBI Taxonomy" id="1419723"/>
    <lineage>
        <taxon>Bacteria</taxon>
        <taxon>Pseudomonadati</taxon>
        <taxon>Pseudomonadota</taxon>
        <taxon>Alphaproteobacteria</taxon>
        <taxon>Rhodospirillales</taxon>
        <taxon>Rhodovibrionaceae</taxon>
        <taxon>Fodinicurvata</taxon>
    </lineage>
</organism>
<dbReference type="InterPro" id="IPR052700">
    <property type="entry name" value="Carb_kinase_PfkB-like"/>
</dbReference>
<dbReference type="InterPro" id="IPR011611">
    <property type="entry name" value="PfkB_dom"/>
</dbReference>
<dbReference type="PROSITE" id="PS00584">
    <property type="entry name" value="PFKB_KINASES_2"/>
    <property type="match status" value="1"/>
</dbReference>
<dbReference type="Pfam" id="PF00294">
    <property type="entry name" value="PfkB"/>
    <property type="match status" value="1"/>
</dbReference>
<comment type="similarity">
    <text evidence="1">Belongs to the carbohydrate kinase PfkB family.</text>
</comment>
<evidence type="ECO:0000256" key="3">
    <source>
        <dbReference type="ARBA" id="ARBA00022777"/>
    </source>
</evidence>
<feature type="domain" description="Carbohydrate kinase PfkB" evidence="4">
    <location>
        <begin position="49"/>
        <end position="318"/>
    </location>
</feature>
<evidence type="ECO:0000313" key="6">
    <source>
        <dbReference type="Proteomes" id="UP001595799"/>
    </source>
</evidence>
<dbReference type="PANTHER" id="PTHR43320">
    <property type="entry name" value="SUGAR KINASE"/>
    <property type="match status" value="1"/>
</dbReference>
<dbReference type="PANTHER" id="PTHR43320:SF3">
    <property type="entry name" value="CARBOHYDRATE KINASE PFKB DOMAIN-CONTAINING PROTEIN"/>
    <property type="match status" value="1"/>
</dbReference>
<evidence type="ECO:0000256" key="1">
    <source>
        <dbReference type="ARBA" id="ARBA00010688"/>
    </source>
</evidence>